<sequence>MKGNWFPGAVLIGFGLYAFFQHSSYHPPFPVFTWPTILLIIGVAFLIHAYSGKDYEMILPGVILAGIGAHFHAARYFSLEANDTGIYFLIIAFGFFLLHLKTKKGLLYGWLFFTIAVFQLFYGKILDLFGRIEKQIVQLSSFLPLALIAIGLYFLLFKRK</sequence>
<evidence type="ECO:0000259" key="2">
    <source>
        <dbReference type="Pfam" id="PF18917"/>
    </source>
</evidence>
<feature type="transmembrane region" description="Helical" evidence="1">
    <location>
        <begin position="84"/>
        <end position="100"/>
    </location>
</feature>
<protein>
    <recommendedName>
        <fullName evidence="2">LiaI-LiaF-like transmembrane region domain-containing protein</fullName>
    </recommendedName>
</protein>
<feature type="transmembrane region" description="Helical" evidence="1">
    <location>
        <begin position="57"/>
        <end position="78"/>
    </location>
</feature>
<gene>
    <name evidence="3" type="ORF">Cdeb_02864</name>
</gene>
<dbReference type="AlphaFoldDB" id="A0A420VIV2"/>
<accession>A0A420VIV2</accession>
<evidence type="ECO:0000313" key="3">
    <source>
        <dbReference type="EMBL" id="RKO63601.1"/>
    </source>
</evidence>
<keyword evidence="1" id="KW-1133">Transmembrane helix</keyword>
<keyword evidence="1" id="KW-0472">Membrane</keyword>
<reference evidence="3 4" key="1">
    <citation type="submission" date="2013-12" db="EMBL/GenBank/DDBJ databases">
        <title>Genome and proteome characterization of Caldibacillus debilis GB1 derived from a cellulolytic aero-tolerant co-culture.</title>
        <authorList>
            <person name="Wushke S.T."/>
            <person name="Zhang X."/>
            <person name="Fristensky B."/>
            <person name="Wilkins J.A."/>
            <person name="Levin D.B."/>
            <person name="Sparling R."/>
        </authorList>
    </citation>
    <scope>NUCLEOTIDE SEQUENCE [LARGE SCALE GENOMIC DNA]</scope>
    <source>
        <strain evidence="3 4">GB1</strain>
    </source>
</reference>
<feature type="domain" description="LiaI-LiaF-like transmembrane region" evidence="2">
    <location>
        <begin position="5"/>
        <end position="46"/>
    </location>
</feature>
<dbReference type="EMBL" id="AZRV01000006">
    <property type="protein sequence ID" value="RKO63601.1"/>
    <property type="molecule type" value="Genomic_DNA"/>
</dbReference>
<dbReference type="Proteomes" id="UP000286235">
    <property type="component" value="Unassembled WGS sequence"/>
</dbReference>
<name>A0A420VIV2_9BACI</name>
<dbReference type="Pfam" id="PF18917">
    <property type="entry name" value="LiaI-LiaF-like_TM1"/>
    <property type="match status" value="1"/>
</dbReference>
<dbReference type="RefSeq" id="WP_120666401.1">
    <property type="nucleotide sequence ID" value="NZ_AZRV01000006.1"/>
</dbReference>
<feature type="transmembrane region" description="Helical" evidence="1">
    <location>
        <begin position="31"/>
        <end position="50"/>
    </location>
</feature>
<keyword evidence="4" id="KW-1185">Reference proteome</keyword>
<evidence type="ECO:0000313" key="4">
    <source>
        <dbReference type="Proteomes" id="UP000286235"/>
    </source>
</evidence>
<feature type="transmembrane region" description="Helical" evidence="1">
    <location>
        <begin position="137"/>
        <end position="157"/>
    </location>
</feature>
<evidence type="ECO:0000256" key="1">
    <source>
        <dbReference type="SAM" id="Phobius"/>
    </source>
</evidence>
<proteinExistence type="predicted"/>
<organism evidence="3 4">
    <name type="scientific">Caldibacillus debilis GB1</name>
    <dbReference type="NCBI Taxonomy" id="1339248"/>
    <lineage>
        <taxon>Bacteria</taxon>
        <taxon>Bacillati</taxon>
        <taxon>Bacillota</taxon>
        <taxon>Bacilli</taxon>
        <taxon>Bacillales</taxon>
        <taxon>Bacillaceae</taxon>
        <taxon>Caldibacillus</taxon>
    </lineage>
</organism>
<feature type="transmembrane region" description="Helical" evidence="1">
    <location>
        <begin position="5"/>
        <end position="25"/>
    </location>
</feature>
<feature type="transmembrane region" description="Helical" evidence="1">
    <location>
        <begin position="107"/>
        <end position="125"/>
    </location>
</feature>
<comment type="caution">
    <text evidence="3">The sequence shown here is derived from an EMBL/GenBank/DDBJ whole genome shotgun (WGS) entry which is preliminary data.</text>
</comment>
<keyword evidence="1" id="KW-0812">Transmembrane</keyword>
<dbReference type="InterPro" id="IPR043726">
    <property type="entry name" value="LiaI-LiaF-like_TM1"/>
</dbReference>